<dbReference type="PROSITE" id="PS50175">
    <property type="entry name" value="ASP_PROT_RETROV"/>
    <property type="match status" value="1"/>
</dbReference>
<evidence type="ECO:0000259" key="13">
    <source>
        <dbReference type="PROSITE" id="PS50878"/>
    </source>
</evidence>
<dbReference type="OrthoDB" id="775972at2759"/>
<keyword evidence="7" id="KW-0255">Endonuclease</keyword>
<dbReference type="Pfam" id="PF00665">
    <property type="entry name" value="rve"/>
    <property type="match status" value="1"/>
</dbReference>
<organism evidence="15 16">
    <name type="scientific">Branchiostoma lanceolatum</name>
    <name type="common">Common lancelet</name>
    <name type="synonym">Amphioxus lanceolatum</name>
    <dbReference type="NCBI Taxonomy" id="7740"/>
    <lineage>
        <taxon>Eukaryota</taxon>
        <taxon>Metazoa</taxon>
        <taxon>Chordata</taxon>
        <taxon>Cephalochordata</taxon>
        <taxon>Leptocardii</taxon>
        <taxon>Amphioxiformes</taxon>
        <taxon>Branchiostomatidae</taxon>
        <taxon>Branchiostoma</taxon>
    </lineage>
</organism>
<keyword evidence="16" id="KW-1185">Reference proteome</keyword>
<dbReference type="CDD" id="cd01647">
    <property type="entry name" value="RT_LTR"/>
    <property type="match status" value="1"/>
</dbReference>
<dbReference type="InterPro" id="IPR041588">
    <property type="entry name" value="Integrase_H2C2"/>
</dbReference>
<dbReference type="InterPro" id="IPR001584">
    <property type="entry name" value="Integrase_cat-core"/>
</dbReference>
<dbReference type="GO" id="GO:0004523">
    <property type="term" value="F:RNA-DNA hybrid ribonuclease activity"/>
    <property type="evidence" value="ECO:0007669"/>
    <property type="project" value="UniProtKB-EC"/>
</dbReference>
<keyword evidence="8" id="KW-0378">Hydrolase</keyword>
<feature type="region of interest" description="Disordered" evidence="11">
    <location>
        <begin position="1"/>
        <end position="22"/>
    </location>
</feature>
<dbReference type="PROSITE" id="PS00141">
    <property type="entry name" value="ASP_PROTEASE"/>
    <property type="match status" value="1"/>
</dbReference>
<dbReference type="Gene3D" id="3.10.20.370">
    <property type="match status" value="1"/>
</dbReference>
<dbReference type="FunFam" id="3.30.70.270:FF:000026">
    <property type="entry name" value="Transposon Ty3-G Gag-Pol polyprotein"/>
    <property type="match status" value="1"/>
</dbReference>
<dbReference type="FunFam" id="1.10.340.70:FF:000003">
    <property type="entry name" value="Protein CBG25708"/>
    <property type="match status" value="1"/>
</dbReference>
<evidence type="ECO:0000256" key="4">
    <source>
        <dbReference type="ARBA" id="ARBA00022679"/>
    </source>
</evidence>
<dbReference type="Gene3D" id="1.10.340.70">
    <property type="match status" value="1"/>
</dbReference>
<dbReference type="SUPFAM" id="SSF50630">
    <property type="entry name" value="Acid proteases"/>
    <property type="match status" value="1"/>
</dbReference>
<dbReference type="GO" id="GO:0003676">
    <property type="term" value="F:nucleic acid binding"/>
    <property type="evidence" value="ECO:0007669"/>
    <property type="project" value="InterPro"/>
</dbReference>
<dbReference type="InterPro" id="IPR021109">
    <property type="entry name" value="Peptidase_aspartic_dom_sf"/>
</dbReference>
<dbReference type="Proteomes" id="UP000838412">
    <property type="component" value="Chromosome 6"/>
</dbReference>
<dbReference type="SUPFAM" id="SSF53098">
    <property type="entry name" value="Ribonuclease H-like"/>
    <property type="match status" value="1"/>
</dbReference>
<evidence type="ECO:0000256" key="7">
    <source>
        <dbReference type="ARBA" id="ARBA00022759"/>
    </source>
</evidence>
<feature type="compositionally biased region" description="Basic and acidic residues" evidence="11">
    <location>
        <begin position="1313"/>
        <end position="1339"/>
    </location>
</feature>
<evidence type="ECO:0000256" key="3">
    <source>
        <dbReference type="ARBA" id="ARBA00012493"/>
    </source>
</evidence>
<dbReference type="GO" id="GO:0004190">
    <property type="term" value="F:aspartic-type endopeptidase activity"/>
    <property type="evidence" value="ECO:0007669"/>
    <property type="project" value="InterPro"/>
</dbReference>
<dbReference type="InterPro" id="IPR043128">
    <property type="entry name" value="Rev_trsase/Diguanyl_cyclase"/>
</dbReference>
<evidence type="ECO:0000256" key="2">
    <source>
        <dbReference type="ARBA" id="ARBA00012180"/>
    </source>
</evidence>
<dbReference type="EC" id="2.7.7.49" evidence="3"/>
<evidence type="ECO:0000313" key="16">
    <source>
        <dbReference type="Proteomes" id="UP000838412"/>
    </source>
</evidence>
<feature type="compositionally biased region" description="Acidic residues" evidence="11">
    <location>
        <begin position="80"/>
        <end position="90"/>
    </location>
</feature>
<dbReference type="EC" id="3.1.26.4" evidence="2"/>
<evidence type="ECO:0000313" key="15">
    <source>
        <dbReference type="EMBL" id="CAH1268588.1"/>
    </source>
</evidence>
<dbReference type="CDD" id="cd09274">
    <property type="entry name" value="RNase_HI_RT_Ty3"/>
    <property type="match status" value="1"/>
</dbReference>
<evidence type="ECO:0000256" key="8">
    <source>
        <dbReference type="ARBA" id="ARBA00022801"/>
    </source>
</evidence>
<gene>
    <name evidence="15" type="primary">RTL1</name>
    <name evidence="15" type="ORF">BLAG_LOCUS21484</name>
</gene>
<dbReference type="Gene3D" id="2.40.70.10">
    <property type="entry name" value="Acid Proteases"/>
    <property type="match status" value="1"/>
</dbReference>
<proteinExistence type="inferred from homology"/>
<dbReference type="GO" id="GO:0006508">
    <property type="term" value="P:proteolysis"/>
    <property type="evidence" value="ECO:0007669"/>
    <property type="project" value="InterPro"/>
</dbReference>
<dbReference type="InterPro" id="IPR001969">
    <property type="entry name" value="Aspartic_peptidase_AS"/>
</dbReference>
<dbReference type="InterPro" id="IPR001995">
    <property type="entry name" value="Peptidase_A2_cat"/>
</dbReference>
<dbReference type="InterPro" id="IPR050951">
    <property type="entry name" value="Retrovirus_Pol_polyprotein"/>
</dbReference>
<dbReference type="SUPFAM" id="SSF56672">
    <property type="entry name" value="DNA/RNA polymerases"/>
    <property type="match status" value="1"/>
</dbReference>
<keyword evidence="5" id="KW-0548">Nucleotidyltransferase</keyword>
<keyword evidence="9" id="KW-0695">RNA-directed DNA polymerase</keyword>
<dbReference type="EMBL" id="OV696691">
    <property type="protein sequence ID" value="CAH1268588.1"/>
    <property type="molecule type" value="Genomic_DNA"/>
</dbReference>
<dbReference type="InterPro" id="IPR012337">
    <property type="entry name" value="RNaseH-like_sf"/>
</dbReference>
<evidence type="ECO:0000256" key="11">
    <source>
        <dbReference type="SAM" id="MobiDB-lite"/>
    </source>
</evidence>
<keyword evidence="4" id="KW-0808">Transferase</keyword>
<dbReference type="Pfam" id="PF17921">
    <property type="entry name" value="Integrase_H2C2"/>
    <property type="match status" value="1"/>
</dbReference>
<keyword evidence="6" id="KW-0540">Nuclease</keyword>
<feature type="domain" description="Integrase catalytic" evidence="14">
    <location>
        <begin position="1057"/>
        <end position="1210"/>
    </location>
</feature>
<dbReference type="InterPro" id="IPR043502">
    <property type="entry name" value="DNA/RNA_pol_sf"/>
</dbReference>
<feature type="region of interest" description="Disordered" evidence="11">
    <location>
        <begin position="213"/>
        <end position="253"/>
    </location>
</feature>
<comment type="similarity">
    <text evidence="1">Belongs to the beta type-B retroviral polymerase family. HERV class-II K(HML-2) pol subfamily.</text>
</comment>
<evidence type="ECO:0000259" key="14">
    <source>
        <dbReference type="PROSITE" id="PS50994"/>
    </source>
</evidence>
<dbReference type="FunFam" id="3.10.10.10:FF:000003">
    <property type="entry name" value="Retrovirus-related Pol polyprotein from transposon 297-like Protein"/>
    <property type="match status" value="1"/>
</dbReference>
<dbReference type="GO" id="GO:0015074">
    <property type="term" value="P:DNA integration"/>
    <property type="evidence" value="ECO:0007669"/>
    <property type="project" value="InterPro"/>
</dbReference>
<dbReference type="Pfam" id="PF00078">
    <property type="entry name" value="RVT_1"/>
    <property type="match status" value="1"/>
</dbReference>
<dbReference type="Gene3D" id="3.30.420.10">
    <property type="entry name" value="Ribonuclease H-like superfamily/Ribonuclease H"/>
    <property type="match status" value="1"/>
</dbReference>
<evidence type="ECO:0000256" key="1">
    <source>
        <dbReference type="ARBA" id="ARBA00010879"/>
    </source>
</evidence>
<evidence type="ECO:0000256" key="9">
    <source>
        <dbReference type="ARBA" id="ARBA00022918"/>
    </source>
</evidence>
<reference evidence="15" key="1">
    <citation type="submission" date="2022-01" db="EMBL/GenBank/DDBJ databases">
        <authorList>
            <person name="Braso-Vives M."/>
        </authorList>
    </citation>
    <scope>NUCLEOTIDE SEQUENCE</scope>
</reference>
<dbReference type="Gene3D" id="3.10.10.10">
    <property type="entry name" value="HIV Type 1 Reverse Transcriptase, subunit A, domain 1"/>
    <property type="match status" value="1"/>
</dbReference>
<feature type="domain" description="Peptidase A2" evidence="12">
    <location>
        <begin position="340"/>
        <end position="379"/>
    </location>
</feature>
<feature type="region of interest" description="Disordered" evidence="11">
    <location>
        <begin position="72"/>
        <end position="98"/>
    </location>
</feature>
<dbReference type="GO" id="GO:0003964">
    <property type="term" value="F:RNA-directed DNA polymerase activity"/>
    <property type="evidence" value="ECO:0007669"/>
    <property type="project" value="UniProtKB-KW"/>
</dbReference>
<feature type="domain" description="Reverse transcriptase" evidence="13">
    <location>
        <begin position="500"/>
        <end position="679"/>
    </location>
</feature>
<dbReference type="Gene3D" id="3.30.70.270">
    <property type="match status" value="2"/>
</dbReference>
<feature type="compositionally biased region" description="Polar residues" evidence="11">
    <location>
        <begin position="1340"/>
        <end position="1352"/>
    </location>
</feature>
<dbReference type="PANTHER" id="PTHR37984">
    <property type="entry name" value="PROTEIN CBG26694"/>
    <property type="match status" value="1"/>
</dbReference>
<name>A0A8K0A946_BRALA</name>
<dbReference type="PROSITE" id="PS50994">
    <property type="entry name" value="INTEGRASE"/>
    <property type="match status" value="1"/>
</dbReference>
<dbReference type="InterPro" id="IPR000477">
    <property type="entry name" value="RT_dom"/>
</dbReference>
<feature type="compositionally biased region" description="Polar residues" evidence="11">
    <location>
        <begin position="213"/>
        <end position="226"/>
    </location>
</feature>
<evidence type="ECO:0000256" key="6">
    <source>
        <dbReference type="ARBA" id="ARBA00022722"/>
    </source>
</evidence>
<evidence type="ECO:0000256" key="10">
    <source>
        <dbReference type="ARBA" id="ARBA00039658"/>
    </source>
</evidence>
<evidence type="ECO:0000256" key="5">
    <source>
        <dbReference type="ARBA" id="ARBA00022695"/>
    </source>
</evidence>
<sequence length="1363" mass="153170">MASPSTAPTFPPFDPTEAGGGGAVGSRWKKWLGRFENYLIAINIENAGRKKAMLLHFMGEETHTIYENLSSPAQSAAAAGDDDDDEEGDDAPAVTEPTYEDVKKTLTEHFEPQKNVVYDTYTFRSAKQEAHETVDQYCTRLRGLAKTCEFHCVEREILMQIILNCHSSKLRRRALQNKELTLEGLLKLARSLEIADKPALVIEKTSYTNSASVNYARLKNQSTKSRPSSKKPEPRAHQSKPQGARPKDRQAGNSCRNCGGRYPHGPNGCPAQGQKCLHCNKMNHFARVCRAKQGSERRVHRIKEETSDEEDYTFHVGTINGIAGKAKLPNTKIKINQKKISFLIDTGASVNILGEGSYRENLKGQSLQDSSTVIRPYGGGGPLIVLGKFQTVVEANNRTTQTDIFVVRGTSGNLLSYGTAKKLGLVEVHADVNATVTDNGNTQGIVKEYEDVFQGIGKLKDFQVKLHVDPSVVPVKQPHRRIPFHVRKQVENELKKLEEQGIIEEVSGPTPWVSPIVVAPKPKSPSEIRICVDMREANTAIKRERHVTPTIDDLIHDLNGATHFSHLDLRSGYHQLELHPESRNMTTFATHVGLRRYKRLIFGINSASEVFQHTIEQTLNGIKGAKNISDDIIVYGKGQADHDRALRETLQRIRETGLTLNDEKCEFNKTSLEFYGYIFGKSGISAAPSKIKAIVGCPAPTTPGEVRSLLGMTNFLARFIPDYATLVKPLRDLTRQSVPWTWGKEQDDAFDKLKKALSHEKNLSYFDTDKDTELYVDASPSGLGAILTQKEESGTKNVIAYASRSLTDVETRYSQIEREALAIYWGLQHFHFHLYLYGSKFTVITDHLPLVSIFNKPNLKLPVRLEKWILKLQQYQYTVVYKPGNENPADYMSRHPLPTTSSDSHTAEEYVRYVITNAVPKSMTLSDLKEATLQDPTLQEAARLIQSGKWYMRKEAVGCNRAQLEALSKVKDELSTTPDRDLIMRKTRIVVPTDLQQQVIDIAHEGHQGIVKTKALIREKVWFPGIDTKTEETLGKCVACLATTKVPTATPLQPTEMPKQPWTHLSADFKGPLPNGDYLLVVIDDHTRYPIVEQTRSTSANAVIPILDKIFAMFGTPEVLKTDNGPPWNSEQMRNFAHHLGFKHRRITPYWPQANGEAERFMRTLGKTLKTAAIEGKAWKQELHAMLRNYRATPHTSTGKPPASLLFSREMKIKLPNTKPFTANKEAIRKDNATKRKMKEYTDRKRKARPNNLRVGDTVLVRQPRQNTLTAAYDHQPYLITNKKGTLITANRDGKETTRHSTMFKKIPASIPEDNKAEASIPEDNKTEDPAEQRPEQHLATETTSDYVTRSGRTVKPPERLNL</sequence>
<dbReference type="InterPro" id="IPR036397">
    <property type="entry name" value="RNaseH_sf"/>
</dbReference>
<dbReference type="PANTHER" id="PTHR37984:SF11">
    <property type="entry name" value="INTEGRASE CATALYTIC DOMAIN-CONTAINING PROTEIN"/>
    <property type="match status" value="1"/>
</dbReference>
<dbReference type="InterPro" id="IPR041373">
    <property type="entry name" value="RT_RNaseH"/>
</dbReference>
<dbReference type="FunFam" id="3.30.420.10:FF:000063">
    <property type="entry name" value="Retrovirus-related Pol polyprotein from transposon 297-like Protein"/>
    <property type="match status" value="1"/>
</dbReference>
<protein>
    <recommendedName>
        <fullName evidence="10">Gypsy retrotransposon integrase-like protein 1</fullName>
        <ecNumber evidence="3">2.7.7.49</ecNumber>
        <ecNumber evidence="2">3.1.26.4</ecNumber>
    </recommendedName>
</protein>
<dbReference type="PROSITE" id="PS50878">
    <property type="entry name" value="RT_POL"/>
    <property type="match status" value="1"/>
</dbReference>
<feature type="region of interest" description="Disordered" evidence="11">
    <location>
        <begin position="1305"/>
        <end position="1363"/>
    </location>
</feature>
<accession>A0A8K0A946</accession>
<evidence type="ECO:0000259" key="12">
    <source>
        <dbReference type="PROSITE" id="PS50175"/>
    </source>
</evidence>
<dbReference type="Pfam" id="PF17917">
    <property type="entry name" value="RT_RNaseH"/>
    <property type="match status" value="1"/>
</dbReference>
<dbReference type="FunFam" id="3.10.20.370:FF:000001">
    <property type="entry name" value="Retrovirus-related Pol polyprotein from transposon 17.6-like protein"/>
    <property type="match status" value="1"/>
</dbReference>